<gene>
    <name evidence="4" type="ORF">H5410_063607</name>
</gene>
<dbReference type="Proteomes" id="UP000824120">
    <property type="component" value="Chromosome 12"/>
</dbReference>
<dbReference type="Gene3D" id="3.80.10.10">
    <property type="entry name" value="Ribonuclease Inhibitor"/>
    <property type="match status" value="1"/>
</dbReference>
<keyword evidence="2" id="KW-0677">Repeat</keyword>
<dbReference type="SUPFAM" id="SSF52058">
    <property type="entry name" value="L domain-like"/>
    <property type="match status" value="1"/>
</dbReference>
<dbReference type="AlphaFoldDB" id="A0A9J5WDQ0"/>
<name>A0A9J5WDQ0_SOLCO</name>
<feature type="domain" description="C-JID" evidence="3">
    <location>
        <begin position="105"/>
        <end position="233"/>
    </location>
</feature>
<evidence type="ECO:0000256" key="2">
    <source>
        <dbReference type="ARBA" id="ARBA00022737"/>
    </source>
</evidence>
<dbReference type="EMBL" id="JACXVP010000012">
    <property type="protein sequence ID" value="KAG5573841.1"/>
    <property type="molecule type" value="Genomic_DNA"/>
</dbReference>
<sequence length="242" mass="28145">MPSSIGNLSDLTELNLTGCEDLVTLPDSLCNLMNLRRLLLSWCKRLEKLPENIGDLHQVSSLASLEFWQNFNGPPNLEELFADYHLALKSIREGVLFSFFFPDQVRIPELFNYDRFINQKVISIDLNPSWYTDKFMGFWLCYGPTGLDTKLNATLICKSDPERKYSLKYDMYGYSRFIDPFICCWYIPFETLWNNASGNKEGKNPNDYYMLEVSQLYGSEEVCWGIRLEYEKEAMSDANVCL</sequence>
<dbReference type="InterPro" id="IPR032675">
    <property type="entry name" value="LRR_dom_sf"/>
</dbReference>
<proteinExistence type="predicted"/>
<comment type="caution">
    <text evidence="4">The sequence shown here is derived from an EMBL/GenBank/DDBJ whole genome shotgun (WGS) entry which is preliminary data.</text>
</comment>
<accession>A0A9J5WDQ0</accession>
<keyword evidence="1" id="KW-0433">Leucine-rich repeat</keyword>
<organism evidence="4 5">
    <name type="scientific">Solanum commersonii</name>
    <name type="common">Commerson's wild potato</name>
    <name type="synonym">Commerson's nightshade</name>
    <dbReference type="NCBI Taxonomy" id="4109"/>
    <lineage>
        <taxon>Eukaryota</taxon>
        <taxon>Viridiplantae</taxon>
        <taxon>Streptophyta</taxon>
        <taxon>Embryophyta</taxon>
        <taxon>Tracheophyta</taxon>
        <taxon>Spermatophyta</taxon>
        <taxon>Magnoliopsida</taxon>
        <taxon>eudicotyledons</taxon>
        <taxon>Gunneridae</taxon>
        <taxon>Pentapetalae</taxon>
        <taxon>asterids</taxon>
        <taxon>lamiids</taxon>
        <taxon>Solanales</taxon>
        <taxon>Solanaceae</taxon>
        <taxon>Solanoideae</taxon>
        <taxon>Solaneae</taxon>
        <taxon>Solanum</taxon>
    </lineage>
</organism>
<evidence type="ECO:0000313" key="5">
    <source>
        <dbReference type="Proteomes" id="UP000824120"/>
    </source>
</evidence>
<evidence type="ECO:0000256" key="1">
    <source>
        <dbReference type="ARBA" id="ARBA00022614"/>
    </source>
</evidence>
<protein>
    <recommendedName>
        <fullName evidence="3">C-JID domain-containing protein</fullName>
    </recommendedName>
</protein>
<evidence type="ECO:0000313" key="4">
    <source>
        <dbReference type="EMBL" id="KAG5573841.1"/>
    </source>
</evidence>
<keyword evidence="5" id="KW-1185">Reference proteome</keyword>
<dbReference type="InterPro" id="IPR045344">
    <property type="entry name" value="C-JID"/>
</dbReference>
<dbReference type="Pfam" id="PF20160">
    <property type="entry name" value="C-JID"/>
    <property type="match status" value="1"/>
</dbReference>
<evidence type="ECO:0000259" key="3">
    <source>
        <dbReference type="Pfam" id="PF20160"/>
    </source>
</evidence>
<dbReference type="OrthoDB" id="1302218at2759"/>
<dbReference type="PANTHER" id="PTHR47186">
    <property type="entry name" value="LEUCINE-RICH REPEAT-CONTAINING PROTEIN 57"/>
    <property type="match status" value="1"/>
</dbReference>
<reference evidence="4 5" key="1">
    <citation type="submission" date="2020-09" db="EMBL/GenBank/DDBJ databases">
        <title>De no assembly of potato wild relative species, Solanum commersonii.</title>
        <authorList>
            <person name="Cho K."/>
        </authorList>
    </citation>
    <scope>NUCLEOTIDE SEQUENCE [LARGE SCALE GENOMIC DNA]</scope>
    <source>
        <strain evidence="4">LZ3.2</strain>
        <tissue evidence="4">Leaf</tissue>
    </source>
</reference>
<dbReference type="PANTHER" id="PTHR47186:SF61">
    <property type="entry name" value="LEUCINE-RICH REPEAT-CONTAINING PROTEIN 57-RELATED"/>
    <property type="match status" value="1"/>
</dbReference>